<dbReference type="InterPro" id="IPR004038">
    <property type="entry name" value="Ribosomal_eL8/eL30/eS12/Gad45"/>
</dbReference>
<feature type="domain" description="Ribosomal protein eL8/eL30/eS12/Gadd45" evidence="1">
    <location>
        <begin position="11"/>
        <end position="77"/>
    </location>
</feature>
<comment type="caution">
    <text evidence="2">The sequence shown here is derived from an EMBL/GenBank/DDBJ whole genome shotgun (WGS) entry which is preliminary data.</text>
</comment>
<dbReference type="Gene3D" id="3.30.1330.30">
    <property type="match status" value="1"/>
</dbReference>
<dbReference type="Proteomes" id="UP000602260">
    <property type="component" value="Unassembled WGS sequence"/>
</dbReference>
<accession>A0A8J6M3E6</accession>
<sequence>MVSELSSVDKVVGAKQVRRALNDGRACKVFLACDADPRVVEPLARLAQEGQVPVENDISMADLGAACGIAVKSAAAALVR</sequence>
<dbReference type="AlphaFoldDB" id="A0A8J6M3E6"/>
<dbReference type="EMBL" id="JACOPN010000002">
    <property type="protein sequence ID" value="MBC5716403.1"/>
    <property type="molecule type" value="Genomic_DNA"/>
</dbReference>
<evidence type="ECO:0000259" key="1">
    <source>
        <dbReference type="Pfam" id="PF01248"/>
    </source>
</evidence>
<proteinExistence type="predicted"/>
<dbReference type="SUPFAM" id="SSF55315">
    <property type="entry name" value="L30e-like"/>
    <property type="match status" value="1"/>
</dbReference>
<dbReference type="RefSeq" id="WP_147562736.1">
    <property type="nucleotide sequence ID" value="NZ_JACOPN010000002.1"/>
</dbReference>
<name>A0A8J6M3E6_9FIRM</name>
<evidence type="ECO:0000313" key="3">
    <source>
        <dbReference type="Proteomes" id="UP000602260"/>
    </source>
</evidence>
<protein>
    <submittedName>
        <fullName evidence="2">Ribosomal L7Ae/L30e/S12e/Gadd45 family protein</fullName>
    </submittedName>
</protein>
<dbReference type="Pfam" id="PF01248">
    <property type="entry name" value="Ribosomal_L7Ae"/>
    <property type="match status" value="1"/>
</dbReference>
<dbReference type="InterPro" id="IPR029064">
    <property type="entry name" value="Ribosomal_eL30-like_sf"/>
</dbReference>
<organism evidence="2 3">
    <name type="scientific">Flintibacter faecis</name>
    <dbReference type="NCBI Taxonomy" id="2763047"/>
    <lineage>
        <taxon>Bacteria</taxon>
        <taxon>Bacillati</taxon>
        <taxon>Bacillota</taxon>
        <taxon>Clostridia</taxon>
        <taxon>Eubacteriales</taxon>
        <taxon>Flintibacter</taxon>
    </lineage>
</organism>
<reference evidence="2" key="1">
    <citation type="submission" date="2020-08" db="EMBL/GenBank/DDBJ databases">
        <title>Genome public.</title>
        <authorList>
            <person name="Liu C."/>
            <person name="Sun Q."/>
        </authorList>
    </citation>
    <scope>NUCLEOTIDE SEQUENCE</scope>
    <source>
        <strain evidence="2">BX5</strain>
    </source>
</reference>
<evidence type="ECO:0000313" key="2">
    <source>
        <dbReference type="EMBL" id="MBC5716403.1"/>
    </source>
</evidence>
<gene>
    <name evidence="2" type="ORF">H8S55_03540</name>
</gene>
<keyword evidence="3" id="KW-1185">Reference proteome</keyword>